<evidence type="ECO:0000256" key="2">
    <source>
        <dbReference type="ARBA" id="ARBA00022692"/>
    </source>
</evidence>
<gene>
    <name evidence="7" type="ORF">LJ207_06130</name>
</gene>
<evidence type="ECO:0000256" key="5">
    <source>
        <dbReference type="SAM" id="Phobius"/>
    </source>
</evidence>
<feature type="transmembrane region" description="Helical" evidence="5">
    <location>
        <begin position="327"/>
        <end position="352"/>
    </location>
</feature>
<dbReference type="GO" id="GO:1902600">
    <property type="term" value="P:proton transmembrane transport"/>
    <property type="evidence" value="ECO:0007669"/>
    <property type="project" value="InterPro"/>
</dbReference>
<comment type="caution">
    <text evidence="7">The sequence shown here is derived from an EMBL/GenBank/DDBJ whole genome shotgun (WGS) entry which is preliminary data.</text>
</comment>
<dbReference type="Proteomes" id="UP001199296">
    <property type="component" value="Unassembled WGS sequence"/>
</dbReference>
<feature type="transmembrane region" description="Helical" evidence="5">
    <location>
        <begin position="254"/>
        <end position="276"/>
    </location>
</feature>
<evidence type="ECO:0000313" key="7">
    <source>
        <dbReference type="EMBL" id="MCC3144896.1"/>
    </source>
</evidence>
<dbReference type="Gene3D" id="1.20.1530.20">
    <property type="match status" value="1"/>
</dbReference>
<dbReference type="AlphaFoldDB" id="A0AAW4WXT5"/>
<feature type="transmembrane region" description="Helical" evidence="5">
    <location>
        <begin position="180"/>
        <end position="207"/>
    </location>
</feature>
<dbReference type="PANTHER" id="PTHR43021">
    <property type="entry name" value="NA(+)/H(+) ANTIPORTER-RELATED"/>
    <property type="match status" value="1"/>
</dbReference>
<reference evidence="7 8" key="1">
    <citation type="submission" date="2021-10" db="EMBL/GenBank/DDBJ databases">
        <authorList>
            <person name="Grouzdev D.S."/>
            <person name="Pantiukh K.S."/>
            <person name="Krutkina M.S."/>
        </authorList>
    </citation>
    <scope>NUCLEOTIDE SEQUENCE [LARGE SCALE GENOMIC DNA]</scope>
    <source>
        <strain evidence="7 8">Z-7514</strain>
    </source>
</reference>
<dbReference type="InterPro" id="IPR038770">
    <property type="entry name" value="Na+/solute_symporter_sf"/>
</dbReference>
<keyword evidence="4 5" id="KW-0472">Membrane</keyword>
<feature type="transmembrane region" description="Helical" evidence="5">
    <location>
        <begin position="91"/>
        <end position="108"/>
    </location>
</feature>
<dbReference type="GO" id="GO:0016020">
    <property type="term" value="C:membrane"/>
    <property type="evidence" value="ECO:0007669"/>
    <property type="project" value="UniProtKB-SubCell"/>
</dbReference>
<keyword evidence="8" id="KW-1185">Reference proteome</keyword>
<feature type="transmembrane region" description="Helical" evidence="5">
    <location>
        <begin position="52"/>
        <end position="71"/>
    </location>
</feature>
<feature type="transmembrane region" description="Helical" evidence="5">
    <location>
        <begin position="395"/>
        <end position="415"/>
    </location>
</feature>
<dbReference type="PANTHER" id="PTHR43021:SF2">
    <property type="entry name" value="CATION_H+ EXCHANGER DOMAIN-CONTAINING PROTEIN"/>
    <property type="match status" value="1"/>
</dbReference>
<feature type="transmembrane region" description="Helical" evidence="5">
    <location>
        <begin position="364"/>
        <end position="383"/>
    </location>
</feature>
<evidence type="ECO:0000313" key="8">
    <source>
        <dbReference type="Proteomes" id="UP001199296"/>
    </source>
</evidence>
<evidence type="ECO:0000256" key="1">
    <source>
        <dbReference type="ARBA" id="ARBA00004141"/>
    </source>
</evidence>
<organism evidence="7 8">
    <name type="scientific">Halanaerobium polyolivorans</name>
    <dbReference type="NCBI Taxonomy" id="2886943"/>
    <lineage>
        <taxon>Bacteria</taxon>
        <taxon>Bacillati</taxon>
        <taxon>Bacillota</taxon>
        <taxon>Clostridia</taxon>
        <taxon>Halanaerobiales</taxon>
        <taxon>Halanaerobiaceae</taxon>
        <taxon>Halanaerobium</taxon>
    </lineage>
</organism>
<comment type="subcellular location">
    <subcellularLocation>
        <location evidence="1">Membrane</location>
        <topology evidence="1">Multi-pass membrane protein</topology>
    </subcellularLocation>
</comment>
<evidence type="ECO:0000256" key="4">
    <source>
        <dbReference type="ARBA" id="ARBA00023136"/>
    </source>
</evidence>
<evidence type="ECO:0000259" key="6">
    <source>
        <dbReference type="Pfam" id="PF00999"/>
    </source>
</evidence>
<proteinExistence type="predicted"/>
<name>A0AAW4WXT5_9FIRM</name>
<accession>A0AAW4WXT5</accession>
<keyword evidence="2 5" id="KW-0812">Transmembrane</keyword>
<feature type="transmembrane region" description="Helical" evidence="5">
    <location>
        <begin position="27"/>
        <end position="45"/>
    </location>
</feature>
<feature type="transmembrane region" description="Helical" evidence="5">
    <location>
        <begin position="148"/>
        <end position="168"/>
    </location>
</feature>
<protein>
    <submittedName>
        <fullName evidence="7">Cation:proton antiporter</fullName>
    </submittedName>
</protein>
<dbReference type="RefSeq" id="WP_229345189.1">
    <property type="nucleotide sequence ID" value="NZ_JAJFAT010000007.1"/>
</dbReference>
<sequence>MENIIANSSELYQLEHWLQLNELQTRAIYLLAFFLFLSLLAVVVSKKYSLPIVVGYVLFGILISPDILGLLPFLENEFHHWYEFLVFKLDYITQIALAFIVFTIGSELSIRTFKRLGKNIYIIALVEALAAVIFSTLAVYLIGVPLYAAILLGAIAAASAPASTVMVLKEYNAEGPLSSTLMAVVGLDNTLALIIFGLLSPLAVLMIEGGGAILSIDVLLIPFLQIIAAAGLGLGIGYAAQHYISYVDDKTKKVISIITAVVLSSALSLFFGLSSLISNLAVGFSIRNFAEKNLQISEYLDTLTIPLYAMFFIFAGAEIRFSQMASWAFISTALVFLTARILAKVGGAYLAGRLSDASINVKKYIGMGLIPQGGVAIALAFSVQKHFPQVPETALMIFNLVILTAAITEIFGPLLTKEALIRSGEAELD</sequence>
<keyword evidence="3 5" id="KW-1133">Transmembrane helix</keyword>
<evidence type="ECO:0000256" key="3">
    <source>
        <dbReference type="ARBA" id="ARBA00022989"/>
    </source>
</evidence>
<feature type="transmembrane region" description="Helical" evidence="5">
    <location>
        <begin position="120"/>
        <end position="142"/>
    </location>
</feature>
<feature type="domain" description="Cation/H+ exchanger transmembrane" evidence="6">
    <location>
        <begin position="37"/>
        <end position="416"/>
    </location>
</feature>
<dbReference type="Pfam" id="PF00999">
    <property type="entry name" value="Na_H_Exchanger"/>
    <property type="match status" value="1"/>
</dbReference>
<feature type="transmembrane region" description="Helical" evidence="5">
    <location>
        <begin position="213"/>
        <end position="234"/>
    </location>
</feature>
<dbReference type="GO" id="GO:0015297">
    <property type="term" value="F:antiporter activity"/>
    <property type="evidence" value="ECO:0007669"/>
    <property type="project" value="InterPro"/>
</dbReference>
<dbReference type="InterPro" id="IPR006153">
    <property type="entry name" value="Cation/H_exchanger_TM"/>
</dbReference>
<dbReference type="EMBL" id="JAJFAT010000007">
    <property type="protein sequence ID" value="MCC3144896.1"/>
    <property type="molecule type" value="Genomic_DNA"/>
</dbReference>